<dbReference type="PIRSF" id="PIRSF000102">
    <property type="entry name" value="Lac_mal_DH"/>
    <property type="match status" value="1"/>
</dbReference>
<dbReference type="GO" id="GO:0006099">
    <property type="term" value="P:tricarboxylic acid cycle"/>
    <property type="evidence" value="ECO:0007669"/>
    <property type="project" value="UniProtKB-KW"/>
</dbReference>
<evidence type="ECO:0000256" key="7">
    <source>
        <dbReference type="RuleBase" id="RU003369"/>
    </source>
</evidence>
<evidence type="ECO:0000256" key="4">
    <source>
        <dbReference type="PIRSR" id="PIRSR000102-1"/>
    </source>
</evidence>
<evidence type="ECO:0000259" key="11">
    <source>
        <dbReference type="Pfam" id="PF02866"/>
    </source>
</evidence>
<comment type="similarity">
    <text evidence="1">Belongs to the LDH/MDH superfamily. MDH type 2 family.</text>
</comment>
<protein>
    <recommendedName>
        <fullName evidence="8">Malate dehydrogenase</fullName>
        <ecNumber evidence="8">1.1.1.37</ecNumber>
    </recommendedName>
</protein>
<feature type="binding site" evidence="6">
    <location>
        <begin position="136"/>
        <end position="138"/>
    </location>
    <ligand>
        <name>NAD(+)</name>
        <dbReference type="ChEBI" id="CHEBI:57540"/>
    </ligand>
</feature>
<dbReference type="NCBIfam" id="TIGR01759">
    <property type="entry name" value="MalateDH-SF1"/>
    <property type="match status" value="1"/>
</dbReference>
<feature type="binding site" evidence="5">
    <location>
        <position position="105"/>
    </location>
    <ligand>
        <name>substrate</name>
    </ligand>
</feature>
<sequence>MNIINFKFSEPINVVVTGAAGQIAYSLLYQLAAGTVFGPNQPINLRLLDIPVMMKVLDGVVMELEDLALPLLREVVPTADPSVAFKDVAAAFLVGAMPRKEGMERKDLLAANVEIFKVQGEALDKYAQKDVKVLVVGNPANTNALICSHYAPSIPKQNFTAMTRLDQNRAQAALSTKLNVQVDKVKNVIIWGNHSSTQYPDASHATVAFQDSTKPVSLVINDENWLNITFVETIQKRGAAVIAARKMSSAMSAAKAAADHMRDWWIGTKPGEWVSMGVLSDGSYGIPKDIVFSFPVTIENGQYKIVQGLSINDFARSKLNITSSELEEERAEAKNVLHEK</sequence>
<keyword evidence="3 6" id="KW-0520">NAD</keyword>
<keyword evidence="9" id="KW-0175">Coiled coil</keyword>
<dbReference type="STRING" id="94128.A0A2A3EDU5"/>
<dbReference type="PANTHER" id="PTHR23382">
    <property type="entry name" value="MALATE DEHYDROGENASE"/>
    <property type="match status" value="1"/>
</dbReference>
<keyword evidence="8" id="KW-0816">Tricarboxylic acid cycle</keyword>
<dbReference type="InterPro" id="IPR011274">
    <property type="entry name" value="Malate_DH_NAD-dep_euk"/>
</dbReference>
<dbReference type="FunFam" id="3.90.110.10:FF:000002">
    <property type="entry name" value="Malate dehydrogenase"/>
    <property type="match status" value="1"/>
</dbReference>
<dbReference type="GO" id="GO:0030060">
    <property type="term" value="F:L-malate dehydrogenase (NAD+) activity"/>
    <property type="evidence" value="ECO:0007669"/>
    <property type="project" value="UniProtKB-EC"/>
</dbReference>
<evidence type="ECO:0000256" key="6">
    <source>
        <dbReference type="PIRSR" id="PIRSR000102-3"/>
    </source>
</evidence>
<dbReference type="Proteomes" id="UP000242457">
    <property type="component" value="Unassembled WGS sequence"/>
</dbReference>
<dbReference type="Pfam" id="PF00056">
    <property type="entry name" value="Ldh_1_N"/>
    <property type="match status" value="1"/>
</dbReference>
<dbReference type="Pfam" id="PF02866">
    <property type="entry name" value="Ldh_1_C"/>
    <property type="match status" value="1"/>
</dbReference>
<feature type="binding site" evidence="6">
    <location>
        <position position="112"/>
    </location>
    <ligand>
        <name>NAD(+)</name>
        <dbReference type="ChEBI" id="CHEBI:57540"/>
    </ligand>
</feature>
<evidence type="ECO:0000256" key="2">
    <source>
        <dbReference type="ARBA" id="ARBA00023002"/>
    </source>
</evidence>
<feature type="binding site" evidence="5">
    <location>
        <position position="169"/>
    </location>
    <ligand>
        <name>substrate</name>
    </ligand>
</feature>
<comment type="catalytic activity">
    <reaction evidence="8">
        <text>(S)-malate + NAD(+) = oxaloacetate + NADH + H(+)</text>
        <dbReference type="Rhea" id="RHEA:21432"/>
        <dbReference type="ChEBI" id="CHEBI:15378"/>
        <dbReference type="ChEBI" id="CHEBI:15589"/>
        <dbReference type="ChEBI" id="CHEBI:16452"/>
        <dbReference type="ChEBI" id="CHEBI:57540"/>
        <dbReference type="ChEBI" id="CHEBI:57945"/>
        <dbReference type="EC" id="1.1.1.37"/>
    </reaction>
</comment>
<dbReference type="EC" id="1.1.1.37" evidence="8"/>
<dbReference type="PROSITE" id="PS00068">
    <property type="entry name" value="MDH"/>
    <property type="match status" value="1"/>
</dbReference>
<evidence type="ECO:0000256" key="9">
    <source>
        <dbReference type="SAM" id="Coils"/>
    </source>
</evidence>
<dbReference type="HAMAP" id="MF_01517">
    <property type="entry name" value="Malate_dehydrog_2"/>
    <property type="match status" value="1"/>
</dbReference>
<evidence type="ECO:0000259" key="10">
    <source>
        <dbReference type="Pfam" id="PF00056"/>
    </source>
</evidence>
<proteinExistence type="inferred from homology"/>
<reference evidence="12 13" key="1">
    <citation type="submission" date="2014-07" db="EMBL/GenBank/DDBJ databases">
        <title>Genomic and transcriptomic analysis on Apis cerana provide comprehensive insights into honey bee biology.</title>
        <authorList>
            <person name="Diao Q."/>
            <person name="Sun L."/>
            <person name="Zheng H."/>
            <person name="Zheng H."/>
            <person name="Xu S."/>
            <person name="Wang S."/>
            <person name="Zeng Z."/>
            <person name="Hu F."/>
            <person name="Su S."/>
            <person name="Wu J."/>
        </authorList>
    </citation>
    <scope>NUCLEOTIDE SEQUENCE [LARGE SCALE GENOMIC DNA]</scope>
    <source>
        <tissue evidence="12">Pupae without intestine</tissue>
    </source>
</reference>
<dbReference type="Gene3D" id="3.90.110.10">
    <property type="entry name" value="Lactate dehydrogenase/glycoside hydrolase, family 4, C-terminal"/>
    <property type="match status" value="1"/>
</dbReference>
<evidence type="ECO:0000256" key="5">
    <source>
        <dbReference type="PIRSR" id="PIRSR000102-2"/>
    </source>
</evidence>
<dbReference type="InterPro" id="IPR001236">
    <property type="entry name" value="Lactate/malate_DH_N"/>
</dbReference>
<name>A0A2A3EDU5_APICC</name>
<dbReference type="InterPro" id="IPR022383">
    <property type="entry name" value="Lactate/malate_DH_C"/>
</dbReference>
<feature type="active site" description="Proton acceptor" evidence="4">
    <location>
        <position position="194"/>
    </location>
</feature>
<evidence type="ECO:0000256" key="1">
    <source>
        <dbReference type="ARBA" id="ARBA00009613"/>
    </source>
</evidence>
<organism evidence="12 13">
    <name type="scientific">Apis cerana cerana</name>
    <name type="common">Oriental honeybee</name>
    <dbReference type="NCBI Taxonomy" id="94128"/>
    <lineage>
        <taxon>Eukaryota</taxon>
        <taxon>Metazoa</taxon>
        <taxon>Ecdysozoa</taxon>
        <taxon>Arthropoda</taxon>
        <taxon>Hexapoda</taxon>
        <taxon>Insecta</taxon>
        <taxon>Pterygota</taxon>
        <taxon>Neoptera</taxon>
        <taxon>Endopterygota</taxon>
        <taxon>Hymenoptera</taxon>
        <taxon>Apocrita</taxon>
        <taxon>Aculeata</taxon>
        <taxon>Apoidea</taxon>
        <taxon>Anthophila</taxon>
        <taxon>Apidae</taxon>
        <taxon>Apis</taxon>
    </lineage>
</organism>
<dbReference type="GO" id="GO:0006108">
    <property type="term" value="P:malate metabolic process"/>
    <property type="evidence" value="ECO:0007669"/>
    <property type="project" value="InterPro"/>
</dbReference>
<feature type="binding site" evidence="5">
    <location>
        <position position="138"/>
    </location>
    <ligand>
        <name>substrate</name>
    </ligand>
</feature>
<evidence type="ECO:0000256" key="3">
    <source>
        <dbReference type="ARBA" id="ARBA00023027"/>
    </source>
</evidence>
<dbReference type="EMBL" id="KZ288269">
    <property type="protein sequence ID" value="PBC29888.1"/>
    <property type="molecule type" value="Genomic_DNA"/>
</dbReference>
<dbReference type="OrthoDB" id="4069699at2759"/>
<dbReference type="InterPro" id="IPR015955">
    <property type="entry name" value="Lactate_DH/Glyco_Ohase_4_C"/>
</dbReference>
<accession>A0A2A3EDU5</accession>
<keyword evidence="2 7" id="KW-0560">Oxidoreductase</keyword>
<dbReference type="InterPro" id="IPR001557">
    <property type="entry name" value="L-lactate/malate_DH"/>
</dbReference>
<dbReference type="NCBIfam" id="TIGR01758">
    <property type="entry name" value="MDH_euk_cyt"/>
    <property type="match status" value="1"/>
</dbReference>
<dbReference type="FunFam" id="3.40.50.720:FF:000010">
    <property type="entry name" value="Malate dehydrogenase"/>
    <property type="match status" value="1"/>
</dbReference>
<evidence type="ECO:0000313" key="13">
    <source>
        <dbReference type="Proteomes" id="UP000242457"/>
    </source>
</evidence>
<feature type="coiled-coil region" evidence="9">
    <location>
        <begin position="312"/>
        <end position="339"/>
    </location>
</feature>
<dbReference type="Gene3D" id="3.40.50.720">
    <property type="entry name" value="NAD(P)-binding Rossmann-like Domain"/>
    <property type="match status" value="1"/>
</dbReference>
<dbReference type="InterPro" id="IPR036291">
    <property type="entry name" value="NAD(P)-bd_dom_sf"/>
</dbReference>
<dbReference type="CDD" id="cd01336">
    <property type="entry name" value="MDH_cytoplasmic_cytosolic"/>
    <property type="match status" value="1"/>
</dbReference>
<dbReference type="InterPro" id="IPR010945">
    <property type="entry name" value="Malate_DH_type2"/>
</dbReference>
<evidence type="ECO:0000313" key="12">
    <source>
        <dbReference type="EMBL" id="PBC29888.1"/>
    </source>
</evidence>
<dbReference type="SUPFAM" id="SSF51735">
    <property type="entry name" value="NAD(P)-binding Rossmann-fold domains"/>
    <property type="match status" value="1"/>
</dbReference>
<keyword evidence="13" id="KW-1185">Reference proteome</keyword>
<feature type="domain" description="Lactate/malate dehydrogenase C-terminal" evidence="11">
    <location>
        <begin position="163"/>
        <end position="334"/>
    </location>
</feature>
<feature type="domain" description="Lactate/malate dehydrogenase N-terminal" evidence="10">
    <location>
        <begin position="13"/>
        <end position="159"/>
    </location>
</feature>
<feature type="binding site" evidence="5">
    <location>
        <position position="99"/>
    </location>
    <ligand>
        <name>substrate</name>
    </ligand>
</feature>
<dbReference type="NCBIfam" id="NF003916">
    <property type="entry name" value="PRK05442.1"/>
    <property type="match status" value="1"/>
</dbReference>
<gene>
    <name evidence="12" type="ORF">APICC_06395</name>
</gene>
<dbReference type="SUPFAM" id="SSF56327">
    <property type="entry name" value="LDH C-terminal domain-like"/>
    <property type="match status" value="1"/>
</dbReference>
<dbReference type="InterPro" id="IPR001252">
    <property type="entry name" value="Malate_DH_AS"/>
</dbReference>
<evidence type="ECO:0000256" key="8">
    <source>
        <dbReference type="RuleBase" id="RU003405"/>
    </source>
</evidence>
<feature type="binding site" evidence="6">
    <location>
        <position position="49"/>
    </location>
    <ligand>
        <name>NAD(+)</name>
        <dbReference type="ChEBI" id="CHEBI:57540"/>
    </ligand>
</feature>
<dbReference type="AlphaFoldDB" id="A0A2A3EDU5"/>